<evidence type="ECO:0000313" key="10">
    <source>
        <dbReference type="Proteomes" id="UP000657421"/>
    </source>
</evidence>
<dbReference type="InterPro" id="IPR010864">
    <property type="entry name" value="D-lyxose_isomer"/>
</dbReference>
<organism evidence="9 10">
    <name type="scientific">Jingyaoa shaoxingensis</name>
    <dbReference type="NCBI Taxonomy" id="2763671"/>
    <lineage>
        <taxon>Bacteria</taxon>
        <taxon>Bacillati</taxon>
        <taxon>Bacillota</taxon>
        <taxon>Clostridia</taxon>
        <taxon>Lachnospirales</taxon>
        <taxon>Lachnospiraceae</taxon>
        <taxon>Jingyaoa</taxon>
    </lineage>
</organism>
<dbReference type="InterPro" id="IPR047581">
    <property type="entry name" value="EcSI_cupin"/>
</dbReference>
<gene>
    <name evidence="9" type="ORF">H8716_06185</name>
</gene>
<keyword evidence="5" id="KW-0119">Carbohydrate metabolism</keyword>
<evidence type="ECO:0000256" key="8">
    <source>
        <dbReference type="ARBA" id="ARBA00044972"/>
    </source>
</evidence>
<name>A0ABR7N8E2_9FIRM</name>
<dbReference type="RefSeq" id="WP_249307700.1">
    <property type="nucleotide sequence ID" value="NZ_JACRSZ010000004.1"/>
</dbReference>
<sequence length="229" mass="26393">MKRSEINIALKKMEDMINRLNYYLPPFCHFTPEEWQNKGHEYDEVRDNMLGWDITDFGQGDFQKTGFSLITIRNGNQKMQDVYKKPYAEKLLYLDEGQYAMNHFHWYKMEDIINRGGGNILIRVYNSLPDESIDKTGDVTVHTDGLTRVVPAGTQIRLTPGESLTITQGMYHDFEVEPGTGEVLIGEVSQCNDDANDNRFNPPAGRFPEIEEDEAPYRLLCNEYPPAKD</sequence>
<dbReference type="EC" id="5.3.1.15" evidence="8"/>
<evidence type="ECO:0000256" key="6">
    <source>
        <dbReference type="ARBA" id="ARBA00044907"/>
    </source>
</evidence>
<dbReference type="InterPro" id="IPR014710">
    <property type="entry name" value="RmlC-like_jellyroll"/>
</dbReference>
<comment type="caution">
    <text evidence="9">The sequence shown here is derived from an EMBL/GenBank/DDBJ whole genome shotgun (WGS) entry which is preliminary data.</text>
</comment>
<keyword evidence="10" id="KW-1185">Reference proteome</keyword>
<proteinExistence type="inferred from homology"/>
<evidence type="ECO:0000256" key="7">
    <source>
        <dbReference type="ARBA" id="ARBA00044951"/>
    </source>
</evidence>
<dbReference type="Pfam" id="PF07385">
    <property type="entry name" value="Lyx_isomer"/>
    <property type="match status" value="1"/>
</dbReference>
<evidence type="ECO:0000313" key="9">
    <source>
        <dbReference type="EMBL" id="MBC8572674.1"/>
    </source>
</evidence>
<evidence type="ECO:0000256" key="4">
    <source>
        <dbReference type="ARBA" id="ARBA00023235"/>
    </source>
</evidence>
<dbReference type="Proteomes" id="UP000657421">
    <property type="component" value="Unassembled WGS sequence"/>
</dbReference>
<evidence type="ECO:0000256" key="1">
    <source>
        <dbReference type="ARBA" id="ARBA00001936"/>
    </source>
</evidence>
<evidence type="ECO:0000256" key="5">
    <source>
        <dbReference type="ARBA" id="ARBA00023277"/>
    </source>
</evidence>
<keyword evidence="2" id="KW-0479">Metal-binding</keyword>
<dbReference type="CDD" id="cd20309">
    <property type="entry name" value="cupin_EcSI"/>
    <property type="match status" value="1"/>
</dbReference>
<evidence type="ECO:0000256" key="2">
    <source>
        <dbReference type="ARBA" id="ARBA00022723"/>
    </source>
</evidence>
<evidence type="ECO:0000256" key="3">
    <source>
        <dbReference type="ARBA" id="ARBA00023211"/>
    </source>
</evidence>
<protein>
    <recommendedName>
        <fullName evidence="8">D-lyxose ketol-isomerase</fullName>
        <ecNumber evidence="8">5.3.1.15</ecNumber>
    </recommendedName>
</protein>
<comment type="similarity">
    <text evidence="7">Belongs to the D-lyxose ketol-isomerase family.</text>
</comment>
<comment type="catalytic activity">
    <reaction evidence="6">
        <text>D-lyxose = D-xylulose</text>
        <dbReference type="Rhea" id="RHEA:14201"/>
        <dbReference type="ChEBI" id="CHEBI:16789"/>
        <dbReference type="ChEBI" id="CHEBI:17140"/>
        <dbReference type="EC" id="5.3.1.15"/>
    </reaction>
</comment>
<dbReference type="Gene3D" id="2.60.120.10">
    <property type="entry name" value="Jelly Rolls"/>
    <property type="match status" value="1"/>
</dbReference>
<dbReference type="EMBL" id="JACRSZ010000004">
    <property type="protein sequence ID" value="MBC8572674.1"/>
    <property type="molecule type" value="Genomic_DNA"/>
</dbReference>
<accession>A0ABR7N8E2</accession>
<keyword evidence="3" id="KW-0464">Manganese</keyword>
<dbReference type="GO" id="GO:0016853">
    <property type="term" value="F:isomerase activity"/>
    <property type="evidence" value="ECO:0007669"/>
    <property type="project" value="UniProtKB-KW"/>
</dbReference>
<keyword evidence="4 9" id="KW-0413">Isomerase</keyword>
<comment type="cofactor">
    <cofactor evidence="1">
        <name>Mn(2+)</name>
        <dbReference type="ChEBI" id="CHEBI:29035"/>
    </cofactor>
</comment>
<reference evidence="9 10" key="1">
    <citation type="submission" date="2020-08" db="EMBL/GenBank/DDBJ databases">
        <title>Genome public.</title>
        <authorList>
            <person name="Liu C."/>
            <person name="Sun Q."/>
        </authorList>
    </citation>
    <scope>NUCLEOTIDE SEQUENCE [LARGE SCALE GENOMIC DNA]</scope>
    <source>
        <strain evidence="9 10">NSJ-46</strain>
    </source>
</reference>